<sequence length="197" mass="21782">MTVMAERPTTSGTEYQSFEELLVALDALAVPDGYRAEIMRGSIVVSPWSKGYYLPVMRRVCEQLEAHLPESHVIERGPFLYVFPGDGCAYGPDIHVAHERAFETESHHLDGAALSFVAELTSPATRTNDLTDKVRVYARAGIPVYLVLDMQEEQAIVHGSPTPEGIYEVRFTKPFGEKLPIPAPFDCLLDTAGFKAP</sequence>
<evidence type="ECO:0000313" key="3">
    <source>
        <dbReference type="Proteomes" id="UP001500610"/>
    </source>
</evidence>
<keyword evidence="2" id="KW-0378">Hydrolase</keyword>
<dbReference type="Gene3D" id="3.90.1570.10">
    <property type="entry name" value="tt1808, chain A"/>
    <property type="match status" value="1"/>
</dbReference>
<dbReference type="PANTHER" id="PTHR35400">
    <property type="entry name" value="SLR1083 PROTEIN"/>
    <property type="match status" value="1"/>
</dbReference>
<dbReference type="CDD" id="cd06260">
    <property type="entry name" value="DUF820-like"/>
    <property type="match status" value="1"/>
</dbReference>
<proteinExistence type="predicted"/>
<keyword evidence="2" id="KW-0255">Endonuclease</keyword>
<comment type="caution">
    <text evidence="2">The sequence shown here is derived from an EMBL/GenBank/DDBJ whole genome shotgun (WGS) entry which is preliminary data.</text>
</comment>
<dbReference type="InterPro" id="IPR011335">
    <property type="entry name" value="Restrct_endonuc-II-like"/>
</dbReference>
<accession>A0ABP9I3Q8</accession>
<keyword evidence="2" id="KW-0540">Nuclease</keyword>
<dbReference type="Proteomes" id="UP001500610">
    <property type="component" value="Unassembled WGS sequence"/>
</dbReference>
<evidence type="ECO:0000313" key="2">
    <source>
        <dbReference type="EMBL" id="GAA4986452.1"/>
    </source>
</evidence>
<reference evidence="3" key="1">
    <citation type="journal article" date="2019" name="Int. J. Syst. Evol. Microbiol.">
        <title>The Global Catalogue of Microorganisms (GCM) 10K type strain sequencing project: providing services to taxonomists for standard genome sequencing and annotation.</title>
        <authorList>
            <consortium name="The Broad Institute Genomics Platform"/>
            <consortium name="The Broad Institute Genome Sequencing Center for Infectious Disease"/>
            <person name="Wu L."/>
            <person name="Ma J."/>
        </authorList>
    </citation>
    <scope>NUCLEOTIDE SEQUENCE [LARGE SCALE GENOMIC DNA]</scope>
    <source>
        <strain evidence="3">JCM 17657</strain>
    </source>
</reference>
<dbReference type="EMBL" id="BAABIV010000011">
    <property type="protein sequence ID" value="GAA4986452.1"/>
    <property type="molecule type" value="Genomic_DNA"/>
</dbReference>
<dbReference type="SUPFAM" id="SSF52980">
    <property type="entry name" value="Restriction endonuclease-like"/>
    <property type="match status" value="1"/>
</dbReference>
<keyword evidence="3" id="KW-1185">Reference proteome</keyword>
<protein>
    <submittedName>
        <fullName evidence="2">Uma2 family endonuclease</fullName>
    </submittedName>
</protein>
<dbReference type="Pfam" id="PF05685">
    <property type="entry name" value="Uma2"/>
    <property type="match status" value="1"/>
</dbReference>
<feature type="domain" description="Putative restriction endonuclease" evidence="1">
    <location>
        <begin position="27"/>
        <end position="185"/>
    </location>
</feature>
<dbReference type="RefSeq" id="WP_226028288.1">
    <property type="nucleotide sequence ID" value="NZ_BAABIV010000011.1"/>
</dbReference>
<dbReference type="InterPro" id="IPR012296">
    <property type="entry name" value="Nuclease_put_TT1808"/>
</dbReference>
<dbReference type="PANTHER" id="PTHR35400:SF3">
    <property type="entry name" value="SLL1072 PROTEIN"/>
    <property type="match status" value="1"/>
</dbReference>
<organism evidence="2 3">
    <name type="scientific">Streptomyces hyderabadensis</name>
    <dbReference type="NCBI Taxonomy" id="598549"/>
    <lineage>
        <taxon>Bacteria</taxon>
        <taxon>Bacillati</taxon>
        <taxon>Actinomycetota</taxon>
        <taxon>Actinomycetes</taxon>
        <taxon>Kitasatosporales</taxon>
        <taxon>Streptomycetaceae</taxon>
        <taxon>Streptomyces</taxon>
    </lineage>
</organism>
<dbReference type="GO" id="GO:0004519">
    <property type="term" value="F:endonuclease activity"/>
    <property type="evidence" value="ECO:0007669"/>
    <property type="project" value="UniProtKB-KW"/>
</dbReference>
<name>A0ABP9I3Q8_9ACTN</name>
<gene>
    <name evidence="2" type="ORF">GCM10023257_27560</name>
</gene>
<evidence type="ECO:0000259" key="1">
    <source>
        <dbReference type="Pfam" id="PF05685"/>
    </source>
</evidence>
<dbReference type="InterPro" id="IPR008538">
    <property type="entry name" value="Uma2"/>
</dbReference>